<dbReference type="Pfam" id="PF00282">
    <property type="entry name" value="Pyridoxal_deC"/>
    <property type="match status" value="1"/>
</dbReference>
<organism evidence="9 10">
    <name type="scientific">Babjeviella inositovora NRRL Y-12698</name>
    <dbReference type="NCBI Taxonomy" id="984486"/>
    <lineage>
        <taxon>Eukaryota</taxon>
        <taxon>Fungi</taxon>
        <taxon>Dikarya</taxon>
        <taxon>Ascomycota</taxon>
        <taxon>Saccharomycotina</taxon>
        <taxon>Pichiomycetes</taxon>
        <taxon>Serinales incertae sedis</taxon>
        <taxon>Babjeviella</taxon>
    </lineage>
</organism>
<dbReference type="Gene3D" id="3.40.640.10">
    <property type="entry name" value="Type I PLP-dependent aspartate aminotransferase-like (Major domain)"/>
    <property type="match status" value="1"/>
</dbReference>
<dbReference type="GO" id="GO:0005737">
    <property type="term" value="C:cytoplasm"/>
    <property type="evidence" value="ECO:0007669"/>
    <property type="project" value="TreeGrafter"/>
</dbReference>
<reference evidence="10" key="1">
    <citation type="submission" date="2016-05" db="EMBL/GenBank/DDBJ databases">
        <title>Comparative genomics of biotechnologically important yeasts.</title>
        <authorList>
            <consortium name="DOE Joint Genome Institute"/>
            <person name="Riley R."/>
            <person name="Haridas S."/>
            <person name="Wolfe K.H."/>
            <person name="Lopes M.R."/>
            <person name="Hittinger C.T."/>
            <person name="Goker M."/>
            <person name="Salamov A."/>
            <person name="Wisecaver J."/>
            <person name="Long T.M."/>
            <person name="Aerts A.L."/>
            <person name="Barry K."/>
            <person name="Choi C."/>
            <person name="Clum A."/>
            <person name="Coughlan A.Y."/>
            <person name="Deshpande S."/>
            <person name="Douglass A.P."/>
            <person name="Hanson S.J."/>
            <person name="Klenk H.-P."/>
            <person name="Labutti K."/>
            <person name="Lapidus A."/>
            <person name="Lindquist E."/>
            <person name="Lipzen A."/>
            <person name="Meier-Kolthoff J.P."/>
            <person name="Ohm R.A."/>
            <person name="Otillar R.P."/>
            <person name="Pangilinan J."/>
            <person name="Peng Y."/>
            <person name="Rokas A."/>
            <person name="Rosa C.A."/>
            <person name="Scheuner C."/>
            <person name="Sibirny A.A."/>
            <person name="Slot J.C."/>
            <person name="Stielow J.B."/>
            <person name="Sun H."/>
            <person name="Kurtzman C.P."/>
            <person name="Blackwell M."/>
            <person name="Grigoriev I.V."/>
            <person name="Jeffries T.W."/>
        </authorList>
    </citation>
    <scope>NUCLEOTIDE SEQUENCE [LARGE SCALE GENOMIC DNA]</scope>
    <source>
        <strain evidence="10">NRRL Y-12698</strain>
    </source>
</reference>
<evidence type="ECO:0008006" key="11">
    <source>
        <dbReference type="Google" id="ProtNLM"/>
    </source>
</evidence>
<evidence type="ECO:0000256" key="5">
    <source>
        <dbReference type="ARBA" id="ARBA00023239"/>
    </source>
</evidence>
<dbReference type="STRING" id="984486.A0A1E3QJ80"/>
<dbReference type="EMBL" id="KV454439">
    <property type="protein sequence ID" value="ODQ77710.1"/>
    <property type="molecule type" value="Genomic_DNA"/>
</dbReference>
<dbReference type="OrthoDB" id="2161780at2759"/>
<feature type="coiled-coil region" evidence="8">
    <location>
        <begin position="7"/>
        <end position="34"/>
    </location>
</feature>
<evidence type="ECO:0000256" key="3">
    <source>
        <dbReference type="ARBA" id="ARBA00022793"/>
    </source>
</evidence>
<protein>
    <recommendedName>
        <fullName evidence="11">Glutamate decarboxylase</fullName>
    </recommendedName>
</protein>
<feature type="modified residue" description="N6-(pyridoxal phosphate)lysine" evidence="6">
    <location>
        <position position="304"/>
    </location>
</feature>
<evidence type="ECO:0000256" key="2">
    <source>
        <dbReference type="ARBA" id="ARBA00009533"/>
    </source>
</evidence>
<evidence type="ECO:0000313" key="10">
    <source>
        <dbReference type="Proteomes" id="UP000094336"/>
    </source>
</evidence>
<keyword evidence="8" id="KW-0175">Coiled coil</keyword>
<sequence length="493" mass="53668">MSPVIACDLEANRVEELERLLTEVKEKVVKYVASAAQPGASIGPRLTPQEVTEGLNLQLSATGSGEEGLLATFDDVLQYSVNTWHPGFLDKLYASTNPVGVVSDLLLSVLNTNSHVFTVSPALSVIERRIGREYANMFGYTGAHAGGLTFSGGSYSNITSLQVARSILYPETKARGNYLRFATFASKHAHYSIEKSAILLGMGSDGLFRVNVADDGTMDVVDLEAQILRARAQGFTPLYVNATAGTTVYGSFDPFREISAVAKKHGLWFHVDGSWGANVVFSETHRHKVAGIELADSITTNPHKMLGVPTTCSFLLLPDEHVFQTANSLDAPYLFHNAEGGDNYDLADGTMGCGRRADSLKLFLAWQYFGTRGFAARIDHAFAITAYFSHKIAQTAGFRLVSSAPPPCFQVCFYYQHDAQFDDGERNTRATRFIAKRLHATGQFLVDYAPNPGSADGEFFRVVFNSPVVTSDTCDQLIAAIEAAGRVVQNDLE</sequence>
<keyword evidence="5 7" id="KW-0456">Lyase</keyword>
<evidence type="ECO:0000256" key="8">
    <source>
        <dbReference type="SAM" id="Coils"/>
    </source>
</evidence>
<dbReference type="PANTHER" id="PTHR45677">
    <property type="entry name" value="GLUTAMATE DECARBOXYLASE-RELATED"/>
    <property type="match status" value="1"/>
</dbReference>
<evidence type="ECO:0000256" key="6">
    <source>
        <dbReference type="PIRSR" id="PIRSR602129-50"/>
    </source>
</evidence>
<keyword evidence="4 6" id="KW-0663">Pyridoxal phosphate</keyword>
<dbReference type="GO" id="GO:0016831">
    <property type="term" value="F:carboxy-lyase activity"/>
    <property type="evidence" value="ECO:0007669"/>
    <property type="project" value="UniProtKB-KW"/>
</dbReference>
<dbReference type="Proteomes" id="UP000094336">
    <property type="component" value="Unassembled WGS sequence"/>
</dbReference>
<keyword evidence="3" id="KW-0210">Decarboxylase</keyword>
<comment type="cofactor">
    <cofactor evidence="1 6 7">
        <name>pyridoxal 5'-phosphate</name>
        <dbReference type="ChEBI" id="CHEBI:597326"/>
    </cofactor>
</comment>
<dbReference type="SUPFAM" id="SSF53383">
    <property type="entry name" value="PLP-dependent transferases"/>
    <property type="match status" value="1"/>
</dbReference>
<dbReference type="RefSeq" id="XP_018983038.1">
    <property type="nucleotide sequence ID" value="XM_019129902.1"/>
</dbReference>
<proteinExistence type="inferred from homology"/>
<name>A0A1E3QJ80_9ASCO</name>
<evidence type="ECO:0000256" key="7">
    <source>
        <dbReference type="RuleBase" id="RU000382"/>
    </source>
</evidence>
<dbReference type="GeneID" id="30147755"/>
<comment type="similarity">
    <text evidence="2 7">Belongs to the group II decarboxylase family.</text>
</comment>
<evidence type="ECO:0000256" key="1">
    <source>
        <dbReference type="ARBA" id="ARBA00001933"/>
    </source>
</evidence>
<keyword evidence="10" id="KW-1185">Reference proteome</keyword>
<dbReference type="InterPro" id="IPR002129">
    <property type="entry name" value="PyrdxlP-dep_de-COase"/>
</dbReference>
<dbReference type="GO" id="GO:0030170">
    <property type="term" value="F:pyridoxal phosphate binding"/>
    <property type="evidence" value="ECO:0007669"/>
    <property type="project" value="InterPro"/>
</dbReference>
<gene>
    <name evidence="9" type="ORF">BABINDRAFT_163416</name>
</gene>
<dbReference type="InterPro" id="IPR015421">
    <property type="entry name" value="PyrdxlP-dep_Trfase_major"/>
</dbReference>
<accession>A0A1E3QJ80</accession>
<evidence type="ECO:0000256" key="4">
    <source>
        <dbReference type="ARBA" id="ARBA00022898"/>
    </source>
</evidence>
<dbReference type="Gene3D" id="3.90.1150.170">
    <property type="match status" value="1"/>
</dbReference>
<dbReference type="AlphaFoldDB" id="A0A1E3QJ80"/>
<evidence type="ECO:0000313" key="9">
    <source>
        <dbReference type="EMBL" id="ODQ77710.1"/>
    </source>
</evidence>
<dbReference type="PANTHER" id="PTHR45677:SF8">
    <property type="entry name" value="CYSTEINE SULFINIC ACID DECARBOXYLASE"/>
    <property type="match status" value="1"/>
</dbReference>
<dbReference type="GO" id="GO:0019752">
    <property type="term" value="P:carboxylic acid metabolic process"/>
    <property type="evidence" value="ECO:0007669"/>
    <property type="project" value="InterPro"/>
</dbReference>
<dbReference type="InterPro" id="IPR015424">
    <property type="entry name" value="PyrdxlP-dep_Trfase"/>
</dbReference>